<dbReference type="EMBL" id="UINC01044505">
    <property type="protein sequence ID" value="SVB50054.1"/>
    <property type="molecule type" value="Genomic_DNA"/>
</dbReference>
<dbReference type="AlphaFoldDB" id="A0A382EJ14"/>
<name>A0A382EJ14_9ZZZZ</name>
<protein>
    <recommendedName>
        <fullName evidence="2">PI3K/PI4K catalytic domain-containing protein</fullName>
    </recommendedName>
</protein>
<gene>
    <name evidence="1" type="ORF">METZ01_LOCUS202908</name>
</gene>
<reference evidence="1" key="1">
    <citation type="submission" date="2018-05" db="EMBL/GenBank/DDBJ databases">
        <authorList>
            <person name="Lanie J.A."/>
            <person name="Ng W.-L."/>
            <person name="Kazmierczak K.M."/>
            <person name="Andrzejewski T.M."/>
            <person name="Davidsen T.M."/>
            <person name="Wayne K.J."/>
            <person name="Tettelin H."/>
            <person name="Glass J.I."/>
            <person name="Rusch D."/>
            <person name="Podicherti R."/>
            <person name="Tsui H.-C.T."/>
            <person name="Winkler M.E."/>
        </authorList>
    </citation>
    <scope>NUCLEOTIDE SEQUENCE</scope>
</reference>
<accession>A0A382EJ14</accession>
<evidence type="ECO:0000313" key="1">
    <source>
        <dbReference type="EMBL" id="SVB50054.1"/>
    </source>
</evidence>
<organism evidence="1">
    <name type="scientific">marine metagenome</name>
    <dbReference type="NCBI Taxonomy" id="408172"/>
    <lineage>
        <taxon>unclassified sequences</taxon>
        <taxon>metagenomes</taxon>
        <taxon>ecological metagenomes</taxon>
    </lineage>
</organism>
<feature type="non-terminal residue" evidence="1">
    <location>
        <position position="159"/>
    </location>
</feature>
<evidence type="ECO:0008006" key="2">
    <source>
        <dbReference type="Google" id="ProtNLM"/>
    </source>
</evidence>
<proteinExistence type="predicted"/>
<sequence length="159" mass="18646">MNSKHNLNITIIHEDPFNHFESEKFSYTLNKKIKNIYNLQQGTNSNLLLEFSNEEYAIYKPELGERPLYDFPSGCLYKREYASYIFSLLLGWPNIPPTFIVNIDPYGHGSIQKIIFNKGLNYFDLLKIKTNDFFKFAIFDYLINNADRKGGHCILDDEN</sequence>